<comment type="caution">
    <text evidence="1">The sequence shown here is derived from an EMBL/GenBank/DDBJ whole genome shotgun (WGS) entry which is preliminary data.</text>
</comment>
<gene>
    <name evidence="1" type="ORF">GCM10010334_76460</name>
</gene>
<evidence type="ECO:0000313" key="2">
    <source>
        <dbReference type="Proteomes" id="UP000638353"/>
    </source>
</evidence>
<name>A0A919CEY3_9ACTN</name>
<accession>A0A919CEY3</accession>
<protein>
    <submittedName>
        <fullName evidence="1">Uncharacterized protein</fullName>
    </submittedName>
</protein>
<dbReference type="EMBL" id="BMVC01000024">
    <property type="protein sequence ID" value="GHD15931.1"/>
    <property type="molecule type" value="Genomic_DNA"/>
</dbReference>
<sequence length="66" mass="6967">MAPTVTLSRASRCRHCGDRDATVLSEVPMGEARALPLADDRAAAAGDGAHIHADPSSDRFQVVRPL</sequence>
<dbReference type="AlphaFoldDB" id="A0A919CEY3"/>
<proteinExistence type="predicted"/>
<reference evidence="1" key="1">
    <citation type="journal article" date="2014" name="Int. J. Syst. Evol. Microbiol.">
        <title>Complete genome sequence of Corynebacterium casei LMG S-19264T (=DSM 44701T), isolated from a smear-ripened cheese.</title>
        <authorList>
            <consortium name="US DOE Joint Genome Institute (JGI-PGF)"/>
            <person name="Walter F."/>
            <person name="Albersmeier A."/>
            <person name="Kalinowski J."/>
            <person name="Ruckert C."/>
        </authorList>
    </citation>
    <scope>NUCLEOTIDE SEQUENCE</scope>
    <source>
        <strain evidence="1">JCM 4637</strain>
    </source>
</reference>
<reference evidence="1" key="2">
    <citation type="submission" date="2020-09" db="EMBL/GenBank/DDBJ databases">
        <authorList>
            <person name="Sun Q."/>
            <person name="Ohkuma M."/>
        </authorList>
    </citation>
    <scope>NUCLEOTIDE SEQUENCE</scope>
    <source>
        <strain evidence="1">JCM 4637</strain>
    </source>
</reference>
<dbReference type="Proteomes" id="UP000638353">
    <property type="component" value="Unassembled WGS sequence"/>
</dbReference>
<evidence type="ECO:0000313" key="1">
    <source>
        <dbReference type="EMBL" id="GHD15931.1"/>
    </source>
</evidence>
<organism evidence="1 2">
    <name type="scientific">Streptomyces finlayi</name>
    <dbReference type="NCBI Taxonomy" id="67296"/>
    <lineage>
        <taxon>Bacteria</taxon>
        <taxon>Bacillati</taxon>
        <taxon>Actinomycetota</taxon>
        <taxon>Actinomycetes</taxon>
        <taxon>Kitasatosporales</taxon>
        <taxon>Streptomycetaceae</taxon>
        <taxon>Streptomyces</taxon>
    </lineage>
</organism>
<dbReference type="RefSeq" id="WP_189828203.1">
    <property type="nucleotide sequence ID" value="NZ_BMVC01000024.1"/>
</dbReference>